<evidence type="ECO:0000256" key="3">
    <source>
        <dbReference type="ARBA" id="ARBA00022801"/>
    </source>
</evidence>
<evidence type="ECO:0000259" key="12">
    <source>
        <dbReference type="PROSITE" id="PS51194"/>
    </source>
</evidence>
<gene>
    <name evidence="13" type="ORF">NQ315_001621</name>
</gene>
<dbReference type="SUPFAM" id="SSF52540">
    <property type="entry name" value="P-loop containing nucleoside triphosphate hydrolases"/>
    <property type="match status" value="2"/>
</dbReference>
<dbReference type="InterPro" id="IPR036388">
    <property type="entry name" value="WH-like_DNA-bd_sf"/>
</dbReference>
<dbReference type="AlphaFoldDB" id="A0AAV8W9D6"/>
<dbReference type="GO" id="GO:0003676">
    <property type="term" value="F:nucleic acid binding"/>
    <property type="evidence" value="ECO:0007669"/>
    <property type="project" value="InterPro"/>
</dbReference>
<dbReference type="SMART" id="SM00487">
    <property type="entry name" value="DEXDc"/>
    <property type="match status" value="1"/>
</dbReference>
<dbReference type="GO" id="GO:0016787">
    <property type="term" value="F:hydrolase activity"/>
    <property type="evidence" value="ECO:0007669"/>
    <property type="project" value="UniProtKB-KW"/>
</dbReference>
<comment type="similarity">
    <text evidence="1">Belongs to the helicase family. SKI2 subfamily.</text>
</comment>
<evidence type="ECO:0000256" key="8">
    <source>
        <dbReference type="ARBA" id="ARBA00034617"/>
    </source>
</evidence>
<dbReference type="Proteomes" id="UP001159042">
    <property type="component" value="Unassembled WGS sequence"/>
</dbReference>
<keyword evidence="4" id="KW-0347">Helicase</keyword>
<name>A0AAV8W9D6_9CUCU</name>
<dbReference type="SMART" id="SM00490">
    <property type="entry name" value="HELICc"/>
    <property type="match status" value="1"/>
</dbReference>
<feature type="domain" description="Helicase C-terminal" evidence="12">
    <location>
        <begin position="262"/>
        <end position="450"/>
    </location>
</feature>
<dbReference type="CDD" id="cd18795">
    <property type="entry name" value="SF2_C_Ski2"/>
    <property type="match status" value="1"/>
</dbReference>
<dbReference type="InterPro" id="IPR001650">
    <property type="entry name" value="Helicase_C-like"/>
</dbReference>
<dbReference type="InterPro" id="IPR036390">
    <property type="entry name" value="WH_DNA-bd_sf"/>
</dbReference>
<evidence type="ECO:0000256" key="7">
    <source>
        <dbReference type="ARBA" id="ARBA00023254"/>
    </source>
</evidence>
<sequence length="714" mass="81382">MDNFRSIDDIPSPYRNIFTEYPCFNAVQSQVLDDILYTDNSVVVSAPTGSGKTAIFELAVVRLLIQYENLDVSKIKIIYICPIKALCHEKLIDWHKKFSPFGLNSVAATGDSDNMDFQHLANYNLIISTPEKWDSLTRRWRDNEKVVQVVKLFMIDEVHLLNEEDRGSTLEVIVCRMKTVENCLSYCANENNVFNQKIRFIAVSATVPNVEDIAEWIGKTPHIKFYRFSEEMRPVKLKKIIYGYNYNPKTSPFKFDISLNYKLPSLMMQYSEGKPTLIFCSTRKSVEMTANHLVHSLKIHLNEEQRQKLLDVANMITDSKAKITVKHGVGYHHAGMIHETRHAIENLFRNGDLPVLVTTSTLAMGVNLPAHLVIVKSTKCYDNGGFRDYTETAIHQMIGRAGRPQFDTSATALILTSNEDKPKFEKMVGCGQPIESNLHRHLTEHLNAEIVLRTITGLDVAMQWLSSTFLYVRAKKNPYHYGIRGGFTQNQIDKKLLEICQIDLNKLVKTGMITMDQNIVITPTVTGKIMAKYYVDFETMKLFTQISGTEILIQILALISKCREFAPMRLRVNDKKTLNLLNKNSSKDTIRFPLNGRIKTWDMKVNCIIQAVLGNLDILDHSILTESLTIMRNGERIAKCLIEYLETRRPNCYSALLNTIILGKCFHARLWENSPYVSKQLSGIGSVMSNQLANAGKTTFKKIMESNPRDIELV</sequence>
<dbReference type="InterPro" id="IPR011545">
    <property type="entry name" value="DEAD/DEAH_box_helicase_dom"/>
</dbReference>
<evidence type="ECO:0000256" key="4">
    <source>
        <dbReference type="ARBA" id="ARBA00022806"/>
    </source>
</evidence>
<dbReference type="FunFam" id="3.40.50.300:FF:001076">
    <property type="entry name" value="ATP-dependent DNA helicase MER3"/>
    <property type="match status" value="1"/>
</dbReference>
<evidence type="ECO:0000256" key="6">
    <source>
        <dbReference type="ARBA" id="ARBA00023235"/>
    </source>
</evidence>
<feature type="domain" description="Helicase ATP-binding" evidence="11">
    <location>
        <begin position="33"/>
        <end position="225"/>
    </location>
</feature>
<dbReference type="InterPro" id="IPR027417">
    <property type="entry name" value="P-loop_NTPase"/>
</dbReference>
<dbReference type="GO" id="GO:0005524">
    <property type="term" value="F:ATP binding"/>
    <property type="evidence" value="ECO:0007669"/>
    <property type="project" value="UniProtKB-KW"/>
</dbReference>
<evidence type="ECO:0000259" key="11">
    <source>
        <dbReference type="PROSITE" id="PS51192"/>
    </source>
</evidence>
<dbReference type="PANTHER" id="PTHR47835">
    <property type="entry name" value="HFM1, ATP DEPENDENT DNA HELICASE HOMOLOG"/>
    <property type="match status" value="1"/>
</dbReference>
<dbReference type="Pfam" id="PF23445">
    <property type="entry name" value="WHD_SNRNP200"/>
    <property type="match status" value="1"/>
</dbReference>
<dbReference type="GO" id="GO:0007131">
    <property type="term" value="P:reciprocal meiotic recombination"/>
    <property type="evidence" value="ECO:0007669"/>
    <property type="project" value="UniProtKB-ARBA"/>
</dbReference>
<dbReference type="Pfam" id="PF02889">
    <property type="entry name" value="Sec63"/>
    <property type="match status" value="1"/>
</dbReference>
<dbReference type="SUPFAM" id="SSF46785">
    <property type="entry name" value="Winged helix' DNA-binding domain"/>
    <property type="match status" value="1"/>
</dbReference>
<dbReference type="Pfam" id="PF00271">
    <property type="entry name" value="Helicase_C"/>
    <property type="match status" value="1"/>
</dbReference>
<evidence type="ECO:0000256" key="1">
    <source>
        <dbReference type="ARBA" id="ARBA00010140"/>
    </source>
</evidence>
<keyword evidence="3" id="KW-0378">Hydrolase</keyword>
<proteinExistence type="inferred from homology"/>
<keyword evidence="2" id="KW-0547">Nucleotide-binding</keyword>
<dbReference type="InterPro" id="IPR004179">
    <property type="entry name" value="Sec63-dom"/>
</dbReference>
<organism evidence="13 14">
    <name type="scientific">Exocentrus adspersus</name>
    <dbReference type="NCBI Taxonomy" id="1586481"/>
    <lineage>
        <taxon>Eukaryota</taxon>
        <taxon>Metazoa</taxon>
        <taxon>Ecdysozoa</taxon>
        <taxon>Arthropoda</taxon>
        <taxon>Hexapoda</taxon>
        <taxon>Insecta</taxon>
        <taxon>Pterygota</taxon>
        <taxon>Neoptera</taxon>
        <taxon>Endopterygota</taxon>
        <taxon>Coleoptera</taxon>
        <taxon>Polyphaga</taxon>
        <taxon>Cucujiformia</taxon>
        <taxon>Chrysomeloidea</taxon>
        <taxon>Cerambycidae</taxon>
        <taxon>Lamiinae</taxon>
        <taxon>Acanthocinini</taxon>
        <taxon>Exocentrus</taxon>
    </lineage>
</organism>
<dbReference type="GO" id="GO:0043138">
    <property type="term" value="F:3'-5' DNA helicase activity"/>
    <property type="evidence" value="ECO:0007669"/>
    <property type="project" value="UniProtKB-EC"/>
</dbReference>
<keyword evidence="5" id="KW-0067">ATP-binding</keyword>
<dbReference type="Pfam" id="PF00270">
    <property type="entry name" value="DEAD"/>
    <property type="match status" value="1"/>
</dbReference>
<keyword evidence="7" id="KW-0469">Meiosis</keyword>
<dbReference type="EC" id="5.6.2.4" evidence="9"/>
<dbReference type="InterPro" id="IPR014001">
    <property type="entry name" value="Helicase_ATP-bd"/>
</dbReference>
<keyword evidence="6" id="KW-0413">Isomerase</keyword>
<dbReference type="InterPro" id="IPR052247">
    <property type="entry name" value="Meiotic_Crossover_Helicase"/>
</dbReference>
<evidence type="ECO:0000313" key="13">
    <source>
        <dbReference type="EMBL" id="KAJ8923069.1"/>
    </source>
</evidence>
<dbReference type="Gene3D" id="1.10.10.10">
    <property type="entry name" value="Winged helix-like DNA-binding domain superfamily/Winged helix DNA-binding domain"/>
    <property type="match status" value="1"/>
</dbReference>
<dbReference type="SUPFAM" id="SSF158702">
    <property type="entry name" value="Sec63 N-terminal domain-like"/>
    <property type="match status" value="1"/>
</dbReference>
<dbReference type="FunFam" id="1.10.10.10:FF:000012">
    <property type="entry name" value="U5 small nuclear ribonucleoprotein helicase"/>
    <property type="match status" value="1"/>
</dbReference>
<evidence type="ECO:0000256" key="9">
    <source>
        <dbReference type="ARBA" id="ARBA00034808"/>
    </source>
</evidence>
<evidence type="ECO:0000313" key="14">
    <source>
        <dbReference type="Proteomes" id="UP001159042"/>
    </source>
</evidence>
<evidence type="ECO:0000256" key="5">
    <source>
        <dbReference type="ARBA" id="ARBA00022840"/>
    </source>
</evidence>
<comment type="catalytic activity">
    <reaction evidence="10">
        <text>ATP + H2O = ADP + phosphate + H(+)</text>
        <dbReference type="Rhea" id="RHEA:13065"/>
        <dbReference type="ChEBI" id="CHEBI:15377"/>
        <dbReference type="ChEBI" id="CHEBI:15378"/>
        <dbReference type="ChEBI" id="CHEBI:30616"/>
        <dbReference type="ChEBI" id="CHEBI:43474"/>
        <dbReference type="ChEBI" id="CHEBI:456216"/>
        <dbReference type="EC" id="5.6.2.4"/>
    </reaction>
</comment>
<accession>A0AAV8W9D6</accession>
<dbReference type="PROSITE" id="PS51192">
    <property type="entry name" value="HELICASE_ATP_BIND_1"/>
    <property type="match status" value="1"/>
</dbReference>
<dbReference type="SMART" id="SM00973">
    <property type="entry name" value="Sec63"/>
    <property type="match status" value="1"/>
</dbReference>
<comment type="catalytic activity">
    <reaction evidence="8">
        <text>Couples ATP hydrolysis with the unwinding of duplex DNA by translocating in the 3'-5' direction.</text>
        <dbReference type="EC" id="5.6.2.4"/>
    </reaction>
</comment>
<reference evidence="13 14" key="1">
    <citation type="journal article" date="2023" name="Insect Mol. Biol.">
        <title>Genome sequencing provides insights into the evolution of gene families encoding plant cell wall-degrading enzymes in longhorned beetles.</title>
        <authorList>
            <person name="Shin N.R."/>
            <person name="Okamura Y."/>
            <person name="Kirsch R."/>
            <person name="Pauchet Y."/>
        </authorList>
    </citation>
    <scope>NUCLEOTIDE SEQUENCE [LARGE SCALE GENOMIC DNA]</scope>
    <source>
        <strain evidence="13">EAD_L_NR</strain>
    </source>
</reference>
<protein>
    <recommendedName>
        <fullName evidence="9">DNA 3'-5' helicase</fullName>
        <ecNumber evidence="9">5.6.2.4</ecNumber>
    </recommendedName>
</protein>
<dbReference type="EMBL" id="JANEYG010000005">
    <property type="protein sequence ID" value="KAJ8923069.1"/>
    <property type="molecule type" value="Genomic_DNA"/>
</dbReference>
<evidence type="ECO:0000256" key="10">
    <source>
        <dbReference type="ARBA" id="ARBA00048988"/>
    </source>
</evidence>
<dbReference type="PANTHER" id="PTHR47835:SF3">
    <property type="entry name" value="HELICASE FOR MEIOSIS 1"/>
    <property type="match status" value="1"/>
</dbReference>
<comment type="caution">
    <text evidence="13">The sequence shown here is derived from an EMBL/GenBank/DDBJ whole genome shotgun (WGS) entry which is preliminary data.</text>
</comment>
<keyword evidence="14" id="KW-1185">Reference proteome</keyword>
<dbReference type="InterPro" id="IPR057842">
    <property type="entry name" value="WH_MER3"/>
</dbReference>
<dbReference type="Gene3D" id="1.10.3380.10">
    <property type="entry name" value="Sec63 N-terminal domain-like domain"/>
    <property type="match status" value="1"/>
</dbReference>
<evidence type="ECO:0000256" key="2">
    <source>
        <dbReference type="ARBA" id="ARBA00022741"/>
    </source>
</evidence>
<dbReference type="Gene3D" id="3.40.50.300">
    <property type="entry name" value="P-loop containing nucleotide triphosphate hydrolases"/>
    <property type="match status" value="2"/>
</dbReference>
<dbReference type="PROSITE" id="PS51194">
    <property type="entry name" value="HELICASE_CTER"/>
    <property type="match status" value="1"/>
</dbReference>